<dbReference type="Proteomes" id="UP001152795">
    <property type="component" value="Unassembled WGS sequence"/>
</dbReference>
<evidence type="ECO:0000313" key="3">
    <source>
        <dbReference type="Proteomes" id="UP001152795"/>
    </source>
</evidence>
<dbReference type="PANTHER" id="PTHR24020:SF84">
    <property type="entry name" value="VWFA DOMAIN-CONTAINING PROTEIN"/>
    <property type="match status" value="1"/>
</dbReference>
<dbReference type="Pfam" id="PF00092">
    <property type="entry name" value="VWA"/>
    <property type="match status" value="1"/>
</dbReference>
<dbReference type="InterPro" id="IPR002035">
    <property type="entry name" value="VWF_A"/>
</dbReference>
<gene>
    <name evidence="2" type="ORF">PACLA_8A056391</name>
</gene>
<evidence type="ECO:0000313" key="2">
    <source>
        <dbReference type="EMBL" id="CAB4033554.1"/>
    </source>
</evidence>
<comment type="caution">
    <text evidence="2">The sequence shown here is derived from an EMBL/GenBank/DDBJ whole genome shotgun (WGS) entry which is preliminary data.</text>
</comment>
<dbReference type="CDD" id="cd01450">
    <property type="entry name" value="vWFA_subfamily_ECM"/>
    <property type="match status" value="1"/>
</dbReference>
<protein>
    <submittedName>
        <fullName evidence="2">Uncharacterized protein</fullName>
    </submittedName>
</protein>
<sequence>MKDVLIILDTSLSVEAYFERNMKPFLKELVTDKDLHVSKFGTQIALMIFSGEKKTKVLLKFGKIYDADKLAQFIEKLKWDDIKGGFTRTDIAFQIASDKVFTKNNPGNNRPGVPDVVVIITDGDPYAGNIDNVLEKTMANASVIKEKGIQIVGAAVGNEAMRAKLRPKLEAMATSAEFVVEADFKDIKTIRSMLISKTCTPPVERCVCRSTTSKTYLIKPGQSKATATWPVPQYSCGARTRETTMVEPNVQSPHAFPRGDHIIKYTFKFEGGVDVVCPVTIIVKGKMCGEKAFDSCKQDCCCGTIHDHMPGFKCCGPKYYNPADYKCCDYAHLVSSQKSCPIY</sequence>
<keyword evidence="3" id="KW-1185">Reference proteome</keyword>
<keyword evidence="1" id="KW-0677">Repeat</keyword>
<dbReference type="AlphaFoldDB" id="A0A6S7JTW3"/>
<dbReference type="Gene3D" id="3.40.50.410">
    <property type="entry name" value="von Willebrand factor, type A domain"/>
    <property type="match status" value="1"/>
</dbReference>
<dbReference type="PROSITE" id="PS50825">
    <property type="entry name" value="HYR"/>
    <property type="match status" value="1"/>
</dbReference>
<dbReference type="SUPFAM" id="SSF53300">
    <property type="entry name" value="vWA-like"/>
    <property type="match status" value="1"/>
</dbReference>
<dbReference type="OrthoDB" id="6162049at2759"/>
<evidence type="ECO:0000256" key="1">
    <source>
        <dbReference type="ARBA" id="ARBA00022737"/>
    </source>
</evidence>
<proteinExistence type="predicted"/>
<name>A0A6S7JTW3_PARCT</name>
<dbReference type="SMART" id="SM00327">
    <property type="entry name" value="VWA"/>
    <property type="match status" value="1"/>
</dbReference>
<dbReference type="EMBL" id="CACRXK020019356">
    <property type="protein sequence ID" value="CAB4033554.1"/>
    <property type="molecule type" value="Genomic_DNA"/>
</dbReference>
<dbReference type="PANTHER" id="PTHR24020">
    <property type="entry name" value="COLLAGEN ALPHA"/>
    <property type="match status" value="1"/>
</dbReference>
<dbReference type="InterPro" id="IPR003410">
    <property type="entry name" value="HYR_dom"/>
</dbReference>
<dbReference type="InterPro" id="IPR050525">
    <property type="entry name" value="ECM_Assembly_Org"/>
</dbReference>
<dbReference type="PROSITE" id="PS50234">
    <property type="entry name" value="VWFA"/>
    <property type="match status" value="1"/>
</dbReference>
<organism evidence="2 3">
    <name type="scientific">Paramuricea clavata</name>
    <name type="common">Red gorgonian</name>
    <name type="synonym">Violescent sea-whip</name>
    <dbReference type="NCBI Taxonomy" id="317549"/>
    <lineage>
        <taxon>Eukaryota</taxon>
        <taxon>Metazoa</taxon>
        <taxon>Cnidaria</taxon>
        <taxon>Anthozoa</taxon>
        <taxon>Octocorallia</taxon>
        <taxon>Malacalcyonacea</taxon>
        <taxon>Plexauridae</taxon>
        <taxon>Paramuricea</taxon>
    </lineage>
</organism>
<accession>A0A6S7JTW3</accession>
<dbReference type="InterPro" id="IPR036465">
    <property type="entry name" value="vWFA_dom_sf"/>
</dbReference>
<reference evidence="2" key="1">
    <citation type="submission" date="2020-04" db="EMBL/GenBank/DDBJ databases">
        <authorList>
            <person name="Alioto T."/>
            <person name="Alioto T."/>
            <person name="Gomez Garrido J."/>
        </authorList>
    </citation>
    <scope>NUCLEOTIDE SEQUENCE</scope>
    <source>
        <strain evidence="2">A484AB</strain>
    </source>
</reference>